<evidence type="ECO:0000259" key="4">
    <source>
        <dbReference type="PROSITE" id="PS50966"/>
    </source>
</evidence>
<dbReference type="AlphaFoldDB" id="A0A512MGJ6"/>
<dbReference type="PANTHER" id="PTHR10799">
    <property type="entry name" value="SNF2/RAD54 HELICASE FAMILY"/>
    <property type="match status" value="1"/>
</dbReference>
<feature type="domain" description="Helicase ATP-binding" evidence="5">
    <location>
        <begin position="605"/>
        <end position="787"/>
    </location>
</feature>
<dbReference type="EMBL" id="BKAG01000061">
    <property type="protein sequence ID" value="GEP45855.1"/>
    <property type="molecule type" value="Genomic_DNA"/>
</dbReference>
<dbReference type="RefSeq" id="WP_146855179.1">
    <property type="nucleotide sequence ID" value="NZ_BKAG01000061.1"/>
</dbReference>
<feature type="region of interest" description="Disordered" evidence="3">
    <location>
        <begin position="639"/>
        <end position="664"/>
    </location>
</feature>
<dbReference type="GO" id="GO:0005524">
    <property type="term" value="F:ATP binding"/>
    <property type="evidence" value="ECO:0007669"/>
    <property type="project" value="InterPro"/>
</dbReference>
<feature type="region of interest" description="Disordered" evidence="3">
    <location>
        <begin position="121"/>
        <end position="145"/>
    </location>
</feature>
<dbReference type="InterPro" id="IPR000330">
    <property type="entry name" value="SNF2_N"/>
</dbReference>
<keyword evidence="1" id="KW-0378">Hydrolase</keyword>
<dbReference type="Gene3D" id="3.40.50.300">
    <property type="entry name" value="P-loop containing nucleotide triphosphate hydrolases"/>
    <property type="match status" value="1"/>
</dbReference>
<dbReference type="InterPro" id="IPR038718">
    <property type="entry name" value="SNF2-like_sf"/>
</dbReference>
<accession>A0A512MGJ6</accession>
<evidence type="ECO:0000256" key="2">
    <source>
        <dbReference type="PROSITE-ProRule" id="PRU00325"/>
    </source>
</evidence>
<dbReference type="SMART" id="SM00487">
    <property type="entry name" value="DEXDc"/>
    <property type="match status" value="1"/>
</dbReference>
<dbReference type="SUPFAM" id="SSF52540">
    <property type="entry name" value="P-loop containing nucleoside triphosphate hydrolases"/>
    <property type="match status" value="2"/>
</dbReference>
<dbReference type="PROSITE" id="PS50966">
    <property type="entry name" value="ZF_SWIM"/>
    <property type="match status" value="1"/>
</dbReference>
<evidence type="ECO:0000256" key="1">
    <source>
        <dbReference type="ARBA" id="ARBA00022801"/>
    </source>
</evidence>
<dbReference type="Pfam" id="PF00271">
    <property type="entry name" value="Helicase_C"/>
    <property type="match status" value="1"/>
</dbReference>
<dbReference type="InterPro" id="IPR027417">
    <property type="entry name" value="P-loop_NTPase"/>
</dbReference>
<sequence length="1086" mass="118509">MEITEKWLGEIGGWQAMKAARGLVDAGFVTVQSAEPGRIRGLAGGGKTKFASGLAFSSKSDVQNLCTCPTARRGLICDHALAVVLAHILGPKAGAGARPPAHGGGSEISRALAAKSGGAANVSLPKAAPSQPAPSAPRQATPRKLQPLRLPGTYSVFLPENLLTGTMREPVGAYVRYAPGGEGEESLLAAWLAEKGVKGQSAPLSLPSATFDDFLHSAAEHPRVIAGKPSGGGFPLSIAREPVRLLVTAESKPGDKEVTFRFSGEGQLPLIQTRPTGPWFCRETQSLFRLPALSSDCESLLRELPARRPLKWLISQREALNDAFQLELKGAGLEHFHCAPVPCSFTLHLDGSLQAAEAVLRASFAGKEWLVGESGPKCAAESLFPFEDATTPGLFYMRNESEEGRLMALMETLGFQIGTRVEASGHTLVWKLTKPEAVLQLYATDLPRLRREMKVTEGERWRAATRGVARITPQIHRREADDDRRSGGQDWLAMEFAYEAPDGFRLPRNEVLRLVRSGQRSVTAKNGKKYLLDVSGVEEFEDTLRDVPLQLTADGARISGLHADYFLGEEATPTKLTDEASLLAKLGELGPKLRPYQLLGVRWLVTQAQSGRGGVLGDEMGLGKTVQSIATIVALKSQGSSGPMTKEVPKPNAQDASGKGESGSAPTLIVCPKSLTGNWRAEFEKFAPHLKVAVSQGSNRAGLLSRLTEFDVIITTYQLAVRDQDVLQKQPWQLVLLDEASYIRNPDTDASKAVRSLKSRARLALTGTPVENSTRDLWSIYQFALPGYLGSRDNFKERFEQPIQNGLDSPAGLAASDRLKKLLRPYFLRRMKREVLKDLPEKIEQVLWCEPSPAQAELYRRVLEEGREEIKAARKRSGQGGAKMTMFTVLLRLRQACCDLRLTGVTNDALKALDPDDLSGKWPMLNDKLEAILEAGGKVLVFSQFVQYLKLVRAKLDDQGIDYGYIDGSSNDREAQVKAFQSDPNRKVFLISLKAGGYGLNLTAADHVILLDPWWNPAVESQAIDRAHRIGQQRVVTAYRLAMRGTVEERILALQQKKRGLVEATLDEHSPLMAGLGEGDLEELLG</sequence>
<name>A0A512MGJ6_9BACT</name>
<dbReference type="PROSITE" id="PS51192">
    <property type="entry name" value="HELICASE_ATP_BIND_1"/>
    <property type="match status" value="1"/>
</dbReference>
<evidence type="ECO:0000256" key="3">
    <source>
        <dbReference type="SAM" id="MobiDB-lite"/>
    </source>
</evidence>
<gene>
    <name evidence="7" type="ORF">BGE01nite_51460</name>
</gene>
<proteinExistence type="predicted"/>
<evidence type="ECO:0000313" key="7">
    <source>
        <dbReference type="EMBL" id="GEP45855.1"/>
    </source>
</evidence>
<evidence type="ECO:0008006" key="9">
    <source>
        <dbReference type="Google" id="ProtNLM"/>
    </source>
</evidence>
<organism evidence="7 8">
    <name type="scientific">Brevifollis gellanilyticus</name>
    <dbReference type="NCBI Taxonomy" id="748831"/>
    <lineage>
        <taxon>Bacteria</taxon>
        <taxon>Pseudomonadati</taxon>
        <taxon>Verrucomicrobiota</taxon>
        <taxon>Verrucomicrobiia</taxon>
        <taxon>Verrucomicrobiales</taxon>
        <taxon>Verrucomicrobiaceae</taxon>
    </lineage>
</organism>
<feature type="domain" description="Helicase C-terminal" evidence="6">
    <location>
        <begin position="924"/>
        <end position="1077"/>
    </location>
</feature>
<keyword evidence="8" id="KW-1185">Reference proteome</keyword>
<dbReference type="InterPro" id="IPR007527">
    <property type="entry name" value="Znf_SWIM"/>
</dbReference>
<dbReference type="Gene3D" id="3.40.50.10810">
    <property type="entry name" value="Tandem AAA-ATPase domain"/>
    <property type="match status" value="1"/>
</dbReference>
<evidence type="ECO:0000313" key="8">
    <source>
        <dbReference type="Proteomes" id="UP000321577"/>
    </source>
</evidence>
<dbReference type="Pfam" id="PF00176">
    <property type="entry name" value="SNF2-rel_dom"/>
    <property type="match status" value="1"/>
</dbReference>
<evidence type="ECO:0000259" key="5">
    <source>
        <dbReference type="PROSITE" id="PS51192"/>
    </source>
</evidence>
<evidence type="ECO:0000259" key="6">
    <source>
        <dbReference type="PROSITE" id="PS51194"/>
    </source>
</evidence>
<dbReference type="SMART" id="SM00490">
    <property type="entry name" value="HELICc"/>
    <property type="match status" value="1"/>
</dbReference>
<reference evidence="7 8" key="1">
    <citation type="submission" date="2019-07" db="EMBL/GenBank/DDBJ databases">
        <title>Whole genome shotgun sequence of Brevifollis gellanilyticus NBRC 108608.</title>
        <authorList>
            <person name="Hosoyama A."/>
            <person name="Uohara A."/>
            <person name="Ohji S."/>
            <person name="Ichikawa N."/>
        </authorList>
    </citation>
    <scope>NUCLEOTIDE SEQUENCE [LARGE SCALE GENOMIC DNA]</scope>
    <source>
        <strain evidence="7 8">NBRC 108608</strain>
    </source>
</reference>
<protein>
    <recommendedName>
        <fullName evidence="9">Helicase</fullName>
    </recommendedName>
</protein>
<dbReference type="PROSITE" id="PS51194">
    <property type="entry name" value="HELICASE_CTER"/>
    <property type="match status" value="1"/>
</dbReference>
<dbReference type="InterPro" id="IPR001650">
    <property type="entry name" value="Helicase_C-like"/>
</dbReference>
<dbReference type="Proteomes" id="UP000321577">
    <property type="component" value="Unassembled WGS sequence"/>
</dbReference>
<keyword evidence="2" id="KW-0862">Zinc</keyword>
<dbReference type="OrthoDB" id="9814088at2"/>
<comment type="caution">
    <text evidence="7">The sequence shown here is derived from an EMBL/GenBank/DDBJ whole genome shotgun (WGS) entry which is preliminary data.</text>
</comment>
<feature type="domain" description="SWIM-type" evidence="4">
    <location>
        <begin position="56"/>
        <end position="88"/>
    </location>
</feature>
<keyword evidence="2" id="KW-0863">Zinc-finger</keyword>
<dbReference type="CDD" id="cd18793">
    <property type="entry name" value="SF2_C_SNF"/>
    <property type="match status" value="1"/>
</dbReference>
<dbReference type="GO" id="GO:0016787">
    <property type="term" value="F:hydrolase activity"/>
    <property type="evidence" value="ECO:0007669"/>
    <property type="project" value="UniProtKB-KW"/>
</dbReference>
<dbReference type="GO" id="GO:0008270">
    <property type="term" value="F:zinc ion binding"/>
    <property type="evidence" value="ECO:0007669"/>
    <property type="project" value="UniProtKB-KW"/>
</dbReference>
<dbReference type="InterPro" id="IPR049730">
    <property type="entry name" value="SNF2/RAD54-like_C"/>
</dbReference>
<keyword evidence="2" id="KW-0479">Metal-binding</keyword>
<dbReference type="InterPro" id="IPR014001">
    <property type="entry name" value="Helicase_ATP-bd"/>
</dbReference>